<name>A0A382YNV6_9ZZZZ</name>
<dbReference type="PANTHER" id="PTHR40036">
    <property type="entry name" value="MACROCIN O-METHYLTRANSFERASE"/>
    <property type="match status" value="1"/>
</dbReference>
<dbReference type="InterPro" id="IPR029063">
    <property type="entry name" value="SAM-dependent_MTases_sf"/>
</dbReference>
<organism evidence="1">
    <name type="scientific">marine metagenome</name>
    <dbReference type="NCBI Taxonomy" id="408172"/>
    <lineage>
        <taxon>unclassified sequences</taxon>
        <taxon>metagenomes</taxon>
        <taxon>ecological metagenomes</taxon>
    </lineage>
</organism>
<dbReference type="AlphaFoldDB" id="A0A382YNV6"/>
<accession>A0A382YNV6</accession>
<dbReference type="Gene3D" id="3.40.50.150">
    <property type="entry name" value="Vaccinia Virus protein VP39"/>
    <property type="match status" value="1"/>
</dbReference>
<dbReference type="EMBL" id="UINC01177384">
    <property type="protein sequence ID" value="SVD84997.1"/>
    <property type="molecule type" value="Genomic_DNA"/>
</dbReference>
<dbReference type="InterPro" id="IPR008884">
    <property type="entry name" value="TylF_MeTrfase"/>
</dbReference>
<protein>
    <submittedName>
        <fullName evidence="1">Uncharacterized protein</fullName>
    </submittedName>
</protein>
<reference evidence="1" key="1">
    <citation type="submission" date="2018-05" db="EMBL/GenBank/DDBJ databases">
        <authorList>
            <person name="Lanie J.A."/>
            <person name="Ng W.-L."/>
            <person name="Kazmierczak K.M."/>
            <person name="Andrzejewski T.M."/>
            <person name="Davidsen T.M."/>
            <person name="Wayne K.J."/>
            <person name="Tettelin H."/>
            <person name="Glass J.I."/>
            <person name="Rusch D."/>
            <person name="Podicherti R."/>
            <person name="Tsui H.-C.T."/>
            <person name="Winkler M.E."/>
        </authorList>
    </citation>
    <scope>NUCLEOTIDE SEQUENCE</scope>
</reference>
<proteinExistence type="predicted"/>
<feature type="non-terminal residue" evidence="1">
    <location>
        <position position="152"/>
    </location>
</feature>
<gene>
    <name evidence="1" type="ORF">METZ01_LOCUS437851</name>
</gene>
<evidence type="ECO:0000313" key="1">
    <source>
        <dbReference type="EMBL" id="SVD84997.1"/>
    </source>
</evidence>
<dbReference type="PANTHER" id="PTHR40036:SF1">
    <property type="entry name" value="MACROCIN O-METHYLTRANSFERASE"/>
    <property type="match status" value="1"/>
</dbReference>
<sequence>MNRLIKQILLPFRRFSSNFVSVENPNSIVRKAAWILAAEKVEGDYLEFGVFSGDSFIRSFHELHEVYRKHMSPSAGRTSEEANKIKSIWSNMRFFAFDSFQGLPAIEGIDNQGRDFVEGTWSSEESEFKKNISKSGIPLEKVVVVPGWFEET</sequence>